<comment type="caution">
    <text evidence="1">The sequence shown here is derived from an EMBL/GenBank/DDBJ whole genome shotgun (WGS) entry which is preliminary data.</text>
</comment>
<proteinExistence type="predicted"/>
<dbReference type="EMBL" id="CABFWE030000016">
    <property type="protein sequence ID" value="CAD7055307.1"/>
    <property type="molecule type" value="Genomic_DNA"/>
</dbReference>
<sequence length="93" mass="10024">MKSIEVTARVVIPIDDIVEAVGPEVSKTLISAGAARAKTRPPALSLRLSVQRVIAALDQLETVTNTVGETNARKVLMQRLLDLRVTFNKTGSI</sequence>
<keyword evidence="2" id="KW-1185">Reference proteome</keyword>
<evidence type="ECO:0000313" key="2">
    <source>
        <dbReference type="Proteomes" id="UP000601041"/>
    </source>
</evidence>
<accession>A0ABM8PYS9</accession>
<gene>
    <name evidence="1" type="ORF">RHAB21_00693</name>
</gene>
<protein>
    <submittedName>
        <fullName evidence="1">Uncharacterized protein</fullName>
    </submittedName>
</protein>
<reference evidence="1 2" key="1">
    <citation type="submission" date="2020-11" db="EMBL/GenBank/DDBJ databases">
        <authorList>
            <person name="Lassalle F."/>
        </authorList>
    </citation>
    <scope>NUCLEOTIDE SEQUENCE [LARGE SCALE GENOMIC DNA]</scope>
    <source>
        <strain evidence="1 2">AB21</strain>
    </source>
</reference>
<organism evidence="1 2">
    <name type="scientific">Pseudorhizobium halotolerans</name>
    <dbReference type="NCBI Taxonomy" id="1233081"/>
    <lineage>
        <taxon>Bacteria</taxon>
        <taxon>Pseudomonadati</taxon>
        <taxon>Pseudomonadota</taxon>
        <taxon>Alphaproteobacteria</taxon>
        <taxon>Hyphomicrobiales</taxon>
        <taxon>Rhizobiaceae</taxon>
        <taxon>Rhizobium/Agrobacterium group</taxon>
        <taxon>Pseudorhizobium</taxon>
    </lineage>
</organism>
<evidence type="ECO:0000313" key="1">
    <source>
        <dbReference type="EMBL" id="CAD7055307.1"/>
    </source>
</evidence>
<name>A0ABM8PYS9_9HYPH</name>
<dbReference type="Proteomes" id="UP000601041">
    <property type="component" value="Unassembled WGS sequence"/>
</dbReference>
<dbReference type="RefSeq" id="WP_142589841.1">
    <property type="nucleotide sequence ID" value="NZ_CABFWE030000016.1"/>
</dbReference>